<evidence type="ECO:0000313" key="2">
    <source>
        <dbReference type="EMBL" id="MFF5292105.1"/>
    </source>
</evidence>
<dbReference type="Gene3D" id="1.10.101.10">
    <property type="entry name" value="PGBD-like superfamily/PGBD"/>
    <property type="match status" value="1"/>
</dbReference>
<evidence type="ECO:0000313" key="3">
    <source>
        <dbReference type="Proteomes" id="UP001602245"/>
    </source>
</evidence>
<dbReference type="InterPro" id="IPR036365">
    <property type="entry name" value="PGBD-like_sf"/>
</dbReference>
<dbReference type="InterPro" id="IPR027417">
    <property type="entry name" value="P-loop_NTPase"/>
</dbReference>
<gene>
    <name evidence="2" type="ORF">ACFY35_21915</name>
</gene>
<comment type="caution">
    <text evidence="2">The sequence shown here is derived from an EMBL/GenBank/DDBJ whole genome shotgun (WGS) entry which is preliminary data.</text>
</comment>
<proteinExistence type="predicted"/>
<dbReference type="SUPFAM" id="SSF52540">
    <property type="entry name" value="P-loop containing nucleoside triphosphate hydrolases"/>
    <property type="match status" value="1"/>
</dbReference>
<dbReference type="InterPro" id="IPR018537">
    <property type="entry name" value="Peptidoglycan-bd_3"/>
</dbReference>
<protein>
    <submittedName>
        <fullName evidence="2">Peptidoglycan-binding domain-containing protein</fullName>
    </submittedName>
</protein>
<name>A0ABW6WHS9_9ACTN</name>
<dbReference type="Gene3D" id="3.40.50.300">
    <property type="entry name" value="P-loop containing nucleotide triphosphate hydrolases"/>
    <property type="match status" value="1"/>
</dbReference>
<dbReference type="RefSeq" id="WP_020509985.1">
    <property type="nucleotide sequence ID" value="NZ_JBIAZU010000004.1"/>
</dbReference>
<dbReference type="InterPro" id="IPR036366">
    <property type="entry name" value="PGBDSf"/>
</dbReference>
<dbReference type="EMBL" id="JBIAZU010000004">
    <property type="protein sequence ID" value="MFF5292105.1"/>
    <property type="molecule type" value="Genomic_DNA"/>
</dbReference>
<sequence length="1732" mass="190905">MTDDFLDDLVRRLAAGEDPRQLQRSLVAEPWQKTLQRCAVPRTFDDSLYDTLLNPAEGPGLTEVVNAGFAERVAGATDLYRLRGGVRDEWLDTWPAQPEERVPHGVVDLSETLADVYAGFEDRLEELYHRAVAEPERAATLFTDLFSEADRRFDLPGCQDVLDTLSEPARIGWFGDQLAELRADRHAYLRARLFWATEWRQSARYLPRAAADERLLALTGNAGPRAVEISAPGGMGKTMLLRSFIARECVPEPRRIPCARLDFDLVSPAAAAHRPWLLLLEIADQLNRQMLSSPFQEMLNDHGIFRALLDPMPSAAMRAAAGQLASAERIDADVTSRFARVLAETADRPVLIVLDTFEQVLLHPDSDPEKILGAMGRLLEGNESVRLVVAGRYPLSDRIENLPALVPGIERVDIEPFSPDESREYLRRRRRLTDDELIAAMVAKSGGRPFMLALLGDLARDNPGLTAAEVWAYDDPAVLYLVERIVARIDDPAVRWLLRYGVIPRHLSREFVTEVMAPYLRQGMAGRSQVDTPGDDDLPGGVAESLFPTDVLATPEAPLDLDAIWRRLLQYAGESSWVTTFADHPDAVVFHPDLVEPLRRVVRKHRVYNDLHADAARYCADRARADYDNWLMWTLEEIYHRFQGGRADEAEATWRRALGDAYTRGDFPARRRIAEEVLRAEYVDEYGAPRAFDERRTLVTWPLLAHAHFELARAAVALAERRRLGPTDPVLRRGFAELRQVQRIREEHGWPGGPEEDSELARITATAHRLADDRNRSLEVAREALTTATGDERAALEEVVADGIRGREPERAAEIYKGALETTEATPAQRRLWLKLLTLRADNDQLTEALQMFATLPVPLPVTAAGASVLINEGRLWLRAGMPTTLLERAYALNRGDPVIAEARAWCLGAARLALHQPFAALDEVRGALKAADSFRNELSELAARIDGDLLNVSDAFSRVEVLCRDWTDAGEAERSWQAAGLPLEFDLRGAATLANHLDYLLFSAREADRRPGTEGWFRYRVARIRIAARQGAPELGSLIAETRAALGPEPVPRHAVEMGIVMLGAEPEAGLALLLDGLRRTETVAARLAGLIRLRFCPPVPVDADRQAELARLIGPMPERSPEDVLPALLTWAEYQRVFGDPAAAQTAVDEAAALLPPHATPDSAFRTWLVMDAALRLGPGSVATPYVDVSALRLAEVAPVLAAAIRILQLLRRPDLPDAARELRDAGTELANGGGVGSEWEAYLEIARSAVALETGRPDSCAKHLTLATRVWERIHPGVPLPEEAVRRLEVPASEPSPPSPVPTELAAWTPTQVVARLRWKHPAIATRFDRPGRAPVDRLSAMSTLLDAAPDEPLASQLESLVAELLDHPGRLQAGLGRLLGEGVPMERSEGQVDLSIATRSSLLGAMPWELATFGSSSERLARNLHFSSVTRVLDGDLAATHTVALLQRVLRQRGSDLAVDGLFGPDTARALRGFYRSEGLPDELDPDAWRRLHLSAAESATGLPEVLVVRPNPGLEISHARGGRGQGIDVAKLYKQHGFGVRVMHSPGPDEFTTEVRNCALRGRLAVLHVVGGFGIAGNDVYVEFASAQEVTDLGKWTGPRSSGVLASTTFDRPFAALPPHLPRPLVILDPGRPDAHSEAVRQLLLRNAFARHLLELANIPTVLAMGLDPADEYRRAAMIGSLALGETANDLAHQLRHTEPRTSGKELASVVISTHVPPYAMQRWRVR</sequence>
<keyword evidence="3" id="KW-1185">Reference proteome</keyword>
<dbReference type="Proteomes" id="UP001602245">
    <property type="component" value="Unassembled WGS sequence"/>
</dbReference>
<feature type="domain" description="Peptidoglycan binding" evidence="1">
    <location>
        <begin position="1446"/>
        <end position="1483"/>
    </location>
</feature>
<dbReference type="SUPFAM" id="SSF47090">
    <property type="entry name" value="PGBD-like"/>
    <property type="match status" value="1"/>
</dbReference>
<organism evidence="2 3">
    <name type="scientific">Paractinoplanes globisporus</name>
    <dbReference type="NCBI Taxonomy" id="113565"/>
    <lineage>
        <taxon>Bacteria</taxon>
        <taxon>Bacillati</taxon>
        <taxon>Actinomycetota</taxon>
        <taxon>Actinomycetes</taxon>
        <taxon>Micromonosporales</taxon>
        <taxon>Micromonosporaceae</taxon>
        <taxon>Paractinoplanes</taxon>
    </lineage>
</organism>
<accession>A0ABW6WHS9</accession>
<reference evidence="2 3" key="1">
    <citation type="submission" date="2024-10" db="EMBL/GenBank/DDBJ databases">
        <title>The Natural Products Discovery Center: Release of the First 8490 Sequenced Strains for Exploring Actinobacteria Biosynthetic Diversity.</title>
        <authorList>
            <person name="Kalkreuter E."/>
            <person name="Kautsar S.A."/>
            <person name="Yang D."/>
            <person name="Bader C.D."/>
            <person name="Teijaro C.N."/>
            <person name="Fluegel L."/>
            <person name="Davis C.M."/>
            <person name="Simpson J.R."/>
            <person name="Lauterbach L."/>
            <person name="Steele A.D."/>
            <person name="Gui C."/>
            <person name="Meng S."/>
            <person name="Li G."/>
            <person name="Viehrig K."/>
            <person name="Ye F."/>
            <person name="Su P."/>
            <person name="Kiefer A.F."/>
            <person name="Nichols A."/>
            <person name="Cepeda A.J."/>
            <person name="Yan W."/>
            <person name="Fan B."/>
            <person name="Jiang Y."/>
            <person name="Adhikari A."/>
            <person name="Zheng C.-J."/>
            <person name="Schuster L."/>
            <person name="Cowan T.M."/>
            <person name="Smanski M.J."/>
            <person name="Chevrette M.G."/>
            <person name="De Carvalho L.P.S."/>
            <person name="Shen B."/>
        </authorList>
    </citation>
    <scope>NUCLEOTIDE SEQUENCE [LARGE SCALE GENOMIC DNA]</scope>
    <source>
        <strain evidence="2 3">NPDC000087</strain>
    </source>
</reference>
<evidence type="ECO:0000259" key="1">
    <source>
        <dbReference type="Pfam" id="PF09374"/>
    </source>
</evidence>
<dbReference type="Pfam" id="PF09374">
    <property type="entry name" value="PG_binding_3"/>
    <property type="match status" value="1"/>
</dbReference>